<evidence type="ECO:0000313" key="3">
    <source>
        <dbReference type="EMBL" id="BBX31867.1"/>
    </source>
</evidence>
<dbReference type="Pfam" id="PF05532">
    <property type="entry name" value="CsbD"/>
    <property type="match status" value="1"/>
</dbReference>
<sequence length="93" mass="9718">MRWIGKQWVTANASPCHGRGVQDMGIADDARNKVDDLKGRAKEATGAATGNEDLKAEGQADQGIAAAKQKIADAAEKVKDGVEAVKDRLTGNG</sequence>
<protein>
    <recommendedName>
        <fullName evidence="2">CsbD-like domain-containing protein</fullName>
    </recommendedName>
</protein>
<accession>A0ABM7HMX3</accession>
<comment type="similarity">
    <text evidence="1">Belongs to the UPF0337 (CsbD) family.</text>
</comment>
<evidence type="ECO:0000256" key="1">
    <source>
        <dbReference type="ARBA" id="ARBA00009129"/>
    </source>
</evidence>
<dbReference type="Proteomes" id="UP000465622">
    <property type="component" value="Chromosome"/>
</dbReference>
<evidence type="ECO:0000259" key="2">
    <source>
        <dbReference type="Pfam" id="PF05532"/>
    </source>
</evidence>
<dbReference type="SUPFAM" id="SSF69047">
    <property type="entry name" value="Hypothetical protein YjbJ"/>
    <property type="match status" value="1"/>
</dbReference>
<dbReference type="Gene3D" id="1.10.1470.10">
    <property type="entry name" value="YjbJ"/>
    <property type="match status" value="1"/>
</dbReference>
<feature type="domain" description="CsbD-like" evidence="2">
    <location>
        <begin position="28"/>
        <end position="80"/>
    </location>
</feature>
<dbReference type="EMBL" id="AP022567">
    <property type="protein sequence ID" value="BBX31867.1"/>
    <property type="molecule type" value="Genomic_DNA"/>
</dbReference>
<name>A0ABM7HMX3_MYCME</name>
<proteinExistence type="inferred from homology"/>
<keyword evidence="4" id="KW-1185">Reference proteome</keyword>
<dbReference type="InterPro" id="IPR008462">
    <property type="entry name" value="CsbD"/>
</dbReference>
<gene>
    <name evidence="3" type="ORF">MMAGJ_11490</name>
</gene>
<organism evidence="3 4">
    <name type="scientific">Mycolicibacterium mageritense</name>
    <name type="common">Mycobacterium mageritense</name>
    <dbReference type="NCBI Taxonomy" id="53462"/>
    <lineage>
        <taxon>Bacteria</taxon>
        <taxon>Bacillati</taxon>
        <taxon>Actinomycetota</taxon>
        <taxon>Actinomycetes</taxon>
        <taxon>Mycobacteriales</taxon>
        <taxon>Mycobacteriaceae</taxon>
        <taxon>Mycolicibacterium</taxon>
    </lineage>
</organism>
<dbReference type="InterPro" id="IPR036629">
    <property type="entry name" value="YjbJ_sf"/>
</dbReference>
<evidence type="ECO:0000313" key="4">
    <source>
        <dbReference type="Proteomes" id="UP000465622"/>
    </source>
</evidence>
<reference evidence="3 4" key="1">
    <citation type="journal article" date="2019" name="Emerg. Microbes Infect.">
        <title>Comprehensive subspecies identification of 175 nontuberculous mycobacteria species based on 7547 genomic profiles.</title>
        <authorList>
            <person name="Matsumoto Y."/>
            <person name="Kinjo T."/>
            <person name="Motooka D."/>
            <person name="Nabeya D."/>
            <person name="Jung N."/>
            <person name="Uechi K."/>
            <person name="Horii T."/>
            <person name="Iida T."/>
            <person name="Fujita J."/>
            <person name="Nakamura S."/>
        </authorList>
    </citation>
    <scope>NUCLEOTIDE SEQUENCE [LARGE SCALE GENOMIC DNA]</scope>
    <source>
        <strain evidence="3 4">JCM 12375</strain>
    </source>
</reference>